<evidence type="ECO:0000256" key="2">
    <source>
        <dbReference type="SAM" id="MobiDB-lite"/>
    </source>
</evidence>
<keyword evidence="1" id="KW-0732">Signal</keyword>
<proteinExistence type="predicted"/>
<comment type="caution">
    <text evidence="3">The sequence shown here is derived from an EMBL/GenBank/DDBJ whole genome shotgun (WGS) entry which is preliminary data.</text>
</comment>
<keyword evidence="4" id="KW-1185">Reference proteome</keyword>
<sequence>MPRVNRRQYIKGIGSATSIVALAGCSGDGGDGGGSGSGNTGGEQTGGATSGSGGESYQMDVATAYKIGTTEVYPVMQQAFKKNVEEASNGQITVKLHPNGVLGSGSQLAQKVQSGTVQAAQFSFSNFSPYASAVDLVNLPYFAGTNQQFVNLVTSDAWESNVHNKIRSNGFEPLFYLVIDPRAVGVGKGKNKVMVPSDMKGYKHRIPGSEILKETWNMAGANPTPIPWGETPTAIEEGVADSLHVSIEAFVAFGFSDLVSHITRIKMVEDAQVYAMNRQWYQKLPSNLQKAVDEAAKQTFQANLEQVPKSRKESISQLEEAGVKIHDPSDSQIQQWKDAVGYQRSEWDSWKEKLAGDMETFKALEKATEKQSEFEVPS</sequence>
<dbReference type="Gene3D" id="3.40.190.170">
    <property type="entry name" value="Bacterial extracellular solute-binding protein, family 7"/>
    <property type="match status" value="1"/>
</dbReference>
<dbReference type="EMBL" id="JAHQXF010000002">
    <property type="protein sequence ID" value="MBV0925165.1"/>
    <property type="molecule type" value="Genomic_DNA"/>
</dbReference>
<evidence type="ECO:0000256" key="1">
    <source>
        <dbReference type="ARBA" id="ARBA00022729"/>
    </source>
</evidence>
<name>A0A8J8C954_9EURY</name>
<dbReference type="RefSeq" id="WP_162318003.1">
    <property type="nucleotide sequence ID" value="NZ_JAHQXF010000002.1"/>
</dbReference>
<accession>A0A8J8C954</accession>
<gene>
    <name evidence="3" type="ORF">KTS45_13250</name>
</gene>
<organism evidence="3 4">
    <name type="scientific">Haloarcula limicola</name>
    <dbReference type="NCBI Taxonomy" id="1429915"/>
    <lineage>
        <taxon>Archaea</taxon>
        <taxon>Methanobacteriati</taxon>
        <taxon>Methanobacteriota</taxon>
        <taxon>Stenosarchaea group</taxon>
        <taxon>Halobacteria</taxon>
        <taxon>Halobacteriales</taxon>
        <taxon>Haloarculaceae</taxon>
        <taxon>Haloarcula</taxon>
    </lineage>
</organism>
<dbReference type="InterPro" id="IPR018389">
    <property type="entry name" value="DctP_fam"/>
</dbReference>
<reference evidence="3 4" key="1">
    <citation type="submission" date="2021-06" db="EMBL/GenBank/DDBJ databases">
        <title>New haloarchaea isolates fom saline soil.</title>
        <authorList>
            <person name="Duran-Viseras A."/>
            <person name="Sanchez-Porro C.S."/>
            <person name="Ventosa A."/>
        </authorList>
    </citation>
    <scope>NUCLEOTIDE SEQUENCE [LARGE SCALE GENOMIC DNA]</scope>
    <source>
        <strain evidence="3 4">JCM 183640</strain>
    </source>
</reference>
<dbReference type="Proteomes" id="UP000766550">
    <property type="component" value="Unassembled WGS sequence"/>
</dbReference>
<protein>
    <submittedName>
        <fullName evidence="3">TRAP transporter substrate-binding protein</fullName>
    </submittedName>
</protein>
<dbReference type="AlphaFoldDB" id="A0A8J8C954"/>
<feature type="region of interest" description="Disordered" evidence="2">
    <location>
        <begin position="30"/>
        <end position="54"/>
    </location>
</feature>
<evidence type="ECO:0000313" key="4">
    <source>
        <dbReference type="Proteomes" id="UP000766550"/>
    </source>
</evidence>
<evidence type="ECO:0000313" key="3">
    <source>
        <dbReference type="EMBL" id="MBV0925165.1"/>
    </source>
</evidence>
<dbReference type="GO" id="GO:0055085">
    <property type="term" value="P:transmembrane transport"/>
    <property type="evidence" value="ECO:0007669"/>
    <property type="project" value="InterPro"/>
</dbReference>
<dbReference type="CDD" id="cd13603">
    <property type="entry name" value="PBP2_TRAP_Siap_TeaA_like"/>
    <property type="match status" value="1"/>
</dbReference>
<dbReference type="PANTHER" id="PTHR33376:SF5">
    <property type="entry name" value="EXTRACYTOPLASMIC SOLUTE RECEPTOR PROTEIN"/>
    <property type="match status" value="1"/>
</dbReference>
<dbReference type="PANTHER" id="PTHR33376">
    <property type="match status" value="1"/>
</dbReference>
<dbReference type="NCBIfam" id="NF037995">
    <property type="entry name" value="TRAP_S1"/>
    <property type="match status" value="1"/>
</dbReference>
<dbReference type="Pfam" id="PF03480">
    <property type="entry name" value="DctP"/>
    <property type="match status" value="1"/>
</dbReference>
<dbReference type="InterPro" id="IPR038404">
    <property type="entry name" value="TRAP_DctP_sf"/>
</dbReference>
<dbReference type="PROSITE" id="PS51257">
    <property type="entry name" value="PROKAR_LIPOPROTEIN"/>
    <property type="match status" value="1"/>
</dbReference>